<keyword evidence="1" id="KW-0472">Membrane</keyword>
<reference evidence="3" key="1">
    <citation type="submission" date="2017-08" db="EMBL/GenBank/DDBJ databases">
        <authorList>
            <person name="Varghese N."/>
            <person name="Submissions S."/>
        </authorList>
    </citation>
    <scope>NUCLEOTIDE SEQUENCE [LARGE SCALE GENOMIC DNA]</scope>
    <source>
        <strain evidence="3">JC22</strain>
    </source>
</reference>
<evidence type="ECO:0000313" key="3">
    <source>
        <dbReference type="Proteomes" id="UP000219636"/>
    </source>
</evidence>
<dbReference type="EMBL" id="OBMQ01000002">
    <property type="protein sequence ID" value="SOB98799.1"/>
    <property type="molecule type" value="Genomic_DNA"/>
</dbReference>
<sequence length="345" mass="40120">MNYKRWLLTTAILSLLFCSPFLYMIFYNYYVDPLWNFNHQNEANASQIAFDERQLKVNYLAQKKQYDSLLVGTSRTTYINQHDFTDMLMYNFSAGSLTLGEYGPYIEFATEQNKKAFETIILELYPTGNLKEALISSYPDPATYFETTNEALYPIKSLFSFDTYEKAKNNASDATPKGFRIYDRNNVVALDPLDIETVQSNIKRGLNKLSSVKKSTDLTEYKKALLTIKEASPNSEYIVYSPPYFHERLAKIFKEEGGVELYQDWLEICIEVFGGVVNFTTINDISLNVNNYFDTNHFYPSTGTFIAQDLVAFHNGQDLQYATFVTHNNFDEFIEQFRKQMQEYR</sequence>
<dbReference type="OrthoDB" id="5349052at2"/>
<keyword evidence="1" id="KW-1133">Transmembrane helix</keyword>
<organism evidence="2 3">
    <name type="scientific">Ureibacillus xyleni</name>
    <dbReference type="NCBI Taxonomy" id="614648"/>
    <lineage>
        <taxon>Bacteria</taxon>
        <taxon>Bacillati</taxon>
        <taxon>Bacillota</taxon>
        <taxon>Bacilli</taxon>
        <taxon>Bacillales</taxon>
        <taxon>Caryophanaceae</taxon>
        <taxon>Ureibacillus</taxon>
    </lineage>
</organism>
<dbReference type="Proteomes" id="UP000219636">
    <property type="component" value="Unassembled WGS sequence"/>
</dbReference>
<dbReference type="RefSeq" id="WP_097072464.1">
    <property type="nucleotide sequence ID" value="NZ_OBMQ01000002.1"/>
</dbReference>
<feature type="transmembrane region" description="Helical" evidence="1">
    <location>
        <begin position="7"/>
        <end position="30"/>
    </location>
</feature>
<accession>A0A285S190</accession>
<name>A0A285S190_9BACL</name>
<proteinExistence type="predicted"/>
<evidence type="ECO:0000256" key="1">
    <source>
        <dbReference type="SAM" id="Phobius"/>
    </source>
</evidence>
<gene>
    <name evidence="2" type="ORF">SAMN05880501_102100</name>
</gene>
<dbReference type="AlphaFoldDB" id="A0A285S190"/>
<keyword evidence="3" id="KW-1185">Reference proteome</keyword>
<keyword evidence="1" id="KW-0812">Transmembrane</keyword>
<protein>
    <submittedName>
        <fullName evidence="2">Uncharacterized protein</fullName>
    </submittedName>
</protein>
<evidence type="ECO:0000313" key="2">
    <source>
        <dbReference type="EMBL" id="SOB98799.1"/>
    </source>
</evidence>